<dbReference type="PANTHER" id="PTHR43030">
    <property type="entry name" value="PHOSPHOENOLPYRUVATE SYNTHASE"/>
    <property type="match status" value="1"/>
</dbReference>
<evidence type="ECO:0000256" key="5">
    <source>
        <dbReference type="ARBA" id="ARBA00022723"/>
    </source>
</evidence>
<evidence type="ECO:0000256" key="1">
    <source>
        <dbReference type="ARBA" id="ARBA00001946"/>
    </source>
</evidence>
<keyword evidence="9" id="KW-0460">Magnesium</keyword>
<keyword evidence="8" id="KW-0067">ATP-binding</keyword>
<sequence>MGVKDKIMVYGENASERVKVIPIEKELQARFCLDDTIVLQLASLVIKIEEYYSSILEKYTPMDIEWAIDGLSKELFIVQARPGISHSEKNSNKIVSTENMVASGL</sequence>
<dbReference type="EMBL" id="LVYD01000078">
    <property type="protein sequence ID" value="OQP59489.1"/>
    <property type="molecule type" value="Genomic_DNA"/>
</dbReference>
<feature type="domain" description="Pyruvate phosphate dikinase AMP/ATP-binding" evidence="10">
    <location>
        <begin position="4"/>
        <end position="98"/>
    </location>
</feature>
<dbReference type="OrthoDB" id="9765468at2"/>
<dbReference type="GO" id="GO:0008986">
    <property type="term" value="F:pyruvate, water dikinase activity"/>
    <property type="evidence" value="ECO:0007669"/>
    <property type="project" value="InterPro"/>
</dbReference>
<keyword evidence="5" id="KW-0479">Metal-binding</keyword>
<dbReference type="PANTHER" id="PTHR43030:SF1">
    <property type="entry name" value="PHOSPHOENOLPYRUVATE SYNTHASE"/>
    <property type="match status" value="1"/>
</dbReference>
<dbReference type="Gene3D" id="3.30.470.20">
    <property type="entry name" value="ATP-grasp fold, B domain"/>
    <property type="match status" value="1"/>
</dbReference>
<keyword evidence="4" id="KW-0808">Transferase</keyword>
<evidence type="ECO:0000256" key="4">
    <source>
        <dbReference type="ARBA" id="ARBA00022679"/>
    </source>
</evidence>
<evidence type="ECO:0000256" key="7">
    <source>
        <dbReference type="ARBA" id="ARBA00022777"/>
    </source>
</evidence>
<keyword evidence="12" id="KW-1185">Reference proteome</keyword>
<dbReference type="GO" id="GO:0046872">
    <property type="term" value="F:metal ion binding"/>
    <property type="evidence" value="ECO:0007669"/>
    <property type="project" value="UniProtKB-KW"/>
</dbReference>
<dbReference type="STRING" id="1703345.A3860_37255"/>
<protein>
    <recommendedName>
        <fullName evidence="3">Phosphoenolpyruvate synthase</fullName>
    </recommendedName>
</protein>
<dbReference type="AlphaFoldDB" id="A0A1V9FMA8"/>
<evidence type="ECO:0000256" key="3">
    <source>
        <dbReference type="ARBA" id="ARBA00021623"/>
    </source>
</evidence>
<dbReference type="InterPro" id="IPR006319">
    <property type="entry name" value="PEP_synth"/>
</dbReference>
<reference evidence="11 12" key="1">
    <citation type="submission" date="2016-03" db="EMBL/GenBank/DDBJ databases">
        <title>Niastella vici sp. nov., isolated from farmland soil.</title>
        <authorList>
            <person name="Chen L."/>
            <person name="Wang D."/>
            <person name="Yang S."/>
            <person name="Wang G."/>
        </authorList>
    </citation>
    <scope>NUCLEOTIDE SEQUENCE [LARGE SCALE GENOMIC DNA]</scope>
    <source>
        <strain evidence="11 12">DJ57</strain>
    </source>
</reference>
<evidence type="ECO:0000256" key="9">
    <source>
        <dbReference type="ARBA" id="ARBA00022842"/>
    </source>
</evidence>
<organism evidence="11 12">
    <name type="scientific">Niastella vici</name>
    <dbReference type="NCBI Taxonomy" id="1703345"/>
    <lineage>
        <taxon>Bacteria</taxon>
        <taxon>Pseudomonadati</taxon>
        <taxon>Bacteroidota</taxon>
        <taxon>Chitinophagia</taxon>
        <taxon>Chitinophagales</taxon>
        <taxon>Chitinophagaceae</taxon>
        <taxon>Niastella</taxon>
    </lineage>
</organism>
<dbReference type="SUPFAM" id="SSF56059">
    <property type="entry name" value="Glutathione synthetase ATP-binding domain-like"/>
    <property type="match status" value="1"/>
</dbReference>
<evidence type="ECO:0000259" key="10">
    <source>
        <dbReference type="Pfam" id="PF01326"/>
    </source>
</evidence>
<evidence type="ECO:0000256" key="2">
    <source>
        <dbReference type="ARBA" id="ARBA00007837"/>
    </source>
</evidence>
<gene>
    <name evidence="11" type="ORF">A3860_37255</name>
</gene>
<keyword evidence="6" id="KW-0547">Nucleotide-binding</keyword>
<dbReference type="GO" id="GO:0005524">
    <property type="term" value="F:ATP binding"/>
    <property type="evidence" value="ECO:0007669"/>
    <property type="project" value="UniProtKB-KW"/>
</dbReference>
<dbReference type="InterPro" id="IPR002192">
    <property type="entry name" value="PPDK_AMP/ATP-bd"/>
</dbReference>
<comment type="cofactor">
    <cofactor evidence="1">
        <name>Mg(2+)</name>
        <dbReference type="ChEBI" id="CHEBI:18420"/>
    </cofactor>
</comment>
<proteinExistence type="inferred from homology"/>
<keyword evidence="7" id="KW-0418">Kinase</keyword>
<evidence type="ECO:0000256" key="8">
    <source>
        <dbReference type="ARBA" id="ARBA00022840"/>
    </source>
</evidence>
<evidence type="ECO:0000313" key="12">
    <source>
        <dbReference type="Proteomes" id="UP000192796"/>
    </source>
</evidence>
<comment type="similarity">
    <text evidence="2">Belongs to the PEP-utilizing enzyme family.</text>
</comment>
<dbReference type="Proteomes" id="UP000192796">
    <property type="component" value="Unassembled WGS sequence"/>
</dbReference>
<dbReference type="Pfam" id="PF01326">
    <property type="entry name" value="PPDK_N"/>
    <property type="match status" value="1"/>
</dbReference>
<evidence type="ECO:0000256" key="6">
    <source>
        <dbReference type="ARBA" id="ARBA00022741"/>
    </source>
</evidence>
<accession>A0A1V9FMA8</accession>
<comment type="caution">
    <text evidence="11">The sequence shown here is derived from an EMBL/GenBank/DDBJ whole genome shotgun (WGS) entry which is preliminary data.</text>
</comment>
<evidence type="ECO:0000313" key="11">
    <source>
        <dbReference type="EMBL" id="OQP59489.1"/>
    </source>
</evidence>
<name>A0A1V9FMA8_9BACT</name>